<gene>
    <name evidence="3" type="ORF">SNR37_000577</name>
</gene>
<reference evidence="4" key="1">
    <citation type="submission" date="2023-07" db="EMBL/GenBank/DDBJ databases">
        <title>Draft genome sequence of Agarivorans aestuarii strain ZMCS4, a CAZymes producing bacteria isolated from the marine brown algae Clodostephus spongiosus.</title>
        <authorList>
            <person name="Lorente B."/>
            <person name="Cabral C."/>
            <person name="Frias J."/>
            <person name="Faria J."/>
            <person name="Toubarro D."/>
        </authorList>
    </citation>
    <scope>NUCLEOTIDE SEQUENCE [LARGE SCALE GENOMIC DNA]</scope>
    <source>
        <strain evidence="4">ZMCS4</strain>
    </source>
</reference>
<protein>
    <submittedName>
        <fullName evidence="3">AGE family epimerase/isomerase</fullName>
    </submittedName>
</protein>
<sequence>MLPVFRSSQFLEQHVTALSQFYQQHAIDPQGGYFQALAPNGEAQEQGLKQLVSSTRLAYIFAHVGLQENNAEYLQLAEHGFKFVEQQHFDPKRQAYNWVLDDGSPIDKSNLCYGLAFVMLMYSAAVKLGRAGAKQQLAATFELMEQRFWQAEWGLYADEASADWQVLSDYRGQNANMHACEAMIAAYEATQESRYLHRAIVIAQNICLRQGYTTKGLIWEHYQADWQVDWDFNRDDPKNLYRPWGFQPGHQTEWAKLLVMLSRHHQASWLIPCAEKLFGFAMENAWDHQYGGLYYGIAPDGAVCDDEKYFWVQAESFAAAALLASATGKQEYWSAYDSLWKYSWQFFCEAQHKPWWRVLSREGQVQDPLVARPGAKIDYHTIGACLEVLRAMQA</sequence>
<accession>A0ABU7G765</accession>
<keyword evidence="4" id="KW-1185">Reference proteome</keyword>
<dbReference type="InterPro" id="IPR008928">
    <property type="entry name" value="6-hairpin_glycosidase_sf"/>
</dbReference>
<evidence type="ECO:0000313" key="4">
    <source>
        <dbReference type="Proteomes" id="UP001310248"/>
    </source>
</evidence>
<dbReference type="Proteomes" id="UP001310248">
    <property type="component" value="Unassembled WGS sequence"/>
</dbReference>
<keyword evidence="2" id="KW-0413">Isomerase</keyword>
<name>A0ABU7G765_9ALTE</name>
<proteinExistence type="inferred from homology"/>
<dbReference type="InterPro" id="IPR012341">
    <property type="entry name" value="6hp_glycosidase-like_sf"/>
</dbReference>
<dbReference type="PANTHER" id="PTHR15108">
    <property type="entry name" value="N-ACYLGLUCOSAMINE-2-EPIMERASE"/>
    <property type="match status" value="1"/>
</dbReference>
<dbReference type="RefSeq" id="WP_329776197.1">
    <property type="nucleotide sequence ID" value="NZ_JAYDYW010000012.1"/>
</dbReference>
<dbReference type="SUPFAM" id="SSF48208">
    <property type="entry name" value="Six-hairpin glycosidases"/>
    <property type="match status" value="1"/>
</dbReference>
<dbReference type="EMBL" id="JAYDYW010000012">
    <property type="protein sequence ID" value="MEE1675252.1"/>
    <property type="molecule type" value="Genomic_DNA"/>
</dbReference>
<evidence type="ECO:0000313" key="3">
    <source>
        <dbReference type="EMBL" id="MEE1675252.1"/>
    </source>
</evidence>
<evidence type="ECO:0000256" key="1">
    <source>
        <dbReference type="ARBA" id="ARBA00008558"/>
    </source>
</evidence>
<organism evidence="3 4">
    <name type="scientific">Agarivorans aestuarii</name>
    <dbReference type="NCBI Taxonomy" id="1563703"/>
    <lineage>
        <taxon>Bacteria</taxon>
        <taxon>Pseudomonadati</taxon>
        <taxon>Pseudomonadota</taxon>
        <taxon>Gammaproteobacteria</taxon>
        <taxon>Alteromonadales</taxon>
        <taxon>Alteromonadaceae</taxon>
        <taxon>Agarivorans</taxon>
    </lineage>
</organism>
<comment type="similarity">
    <text evidence="1">Belongs to the N-acylglucosamine 2-epimerase family.</text>
</comment>
<dbReference type="Pfam" id="PF07221">
    <property type="entry name" value="GlcNAc_2-epim"/>
    <property type="match status" value="1"/>
</dbReference>
<dbReference type="InterPro" id="IPR010819">
    <property type="entry name" value="AGE/CE"/>
</dbReference>
<comment type="caution">
    <text evidence="3">The sequence shown here is derived from an EMBL/GenBank/DDBJ whole genome shotgun (WGS) entry which is preliminary data.</text>
</comment>
<reference evidence="3 4" key="2">
    <citation type="submission" date="2023-12" db="EMBL/GenBank/DDBJ databases">
        <authorList>
            <consortium name="Cladostephus spongiosus"/>
            <person name="Lorente B."/>
            <person name="Cabral C."/>
            <person name="Frias J."/>
            <person name="Faria J."/>
            <person name="Toubarro D."/>
        </authorList>
    </citation>
    <scope>NUCLEOTIDE SEQUENCE [LARGE SCALE GENOMIC DNA]</scope>
    <source>
        <strain evidence="3 4">ZMCS4</strain>
    </source>
</reference>
<dbReference type="Gene3D" id="1.50.10.10">
    <property type="match status" value="1"/>
</dbReference>
<evidence type="ECO:0000256" key="2">
    <source>
        <dbReference type="ARBA" id="ARBA00023235"/>
    </source>
</evidence>